<sequence>MSRKRRFLIGDGNVLLSSQPWKLRGVCSLLMDHAIKGQHAVFLILLLHPNQYASSSSHYRVVEMVTLVRTHMIVAP</sequence>
<reference evidence="1" key="1">
    <citation type="submission" date="2014-09" db="EMBL/GenBank/DDBJ databases">
        <authorList>
            <person name="Magalhaes I.L.F."/>
            <person name="Oliveira U."/>
            <person name="Santos F.R."/>
            <person name="Vidigal T.H.D.A."/>
            <person name="Brescovit A.D."/>
            <person name="Santos A.J."/>
        </authorList>
    </citation>
    <scope>NUCLEOTIDE SEQUENCE</scope>
    <source>
        <tissue evidence="1">Shoot tissue taken approximately 20 cm above the soil surface</tissue>
    </source>
</reference>
<evidence type="ECO:0000313" key="1">
    <source>
        <dbReference type="EMBL" id="JAD90873.1"/>
    </source>
</evidence>
<organism evidence="1">
    <name type="scientific">Arundo donax</name>
    <name type="common">Giant reed</name>
    <name type="synonym">Donax arundinaceus</name>
    <dbReference type="NCBI Taxonomy" id="35708"/>
    <lineage>
        <taxon>Eukaryota</taxon>
        <taxon>Viridiplantae</taxon>
        <taxon>Streptophyta</taxon>
        <taxon>Embryophyta</taxon>
        <taxon>Tracheophyta</taxon>
        <taxon>Spermatophyta</taxon>
        <taxon>Magnoliopsida</taxon>
        <taxon>Liliopsida</taxon>
        <taxon>Poales</taxon>
        <taxon>Poaceae</taxon>
        <taxon>PACMAD clade</taxon>
        <taxon>Arundinoideae</taxon>
        <taxon>Arundineae</taxon>
        <taxon>Arundo</taxon>
    </lineage>
</organism>
<reference evidence="1" key="2">
    <citation type="journal article" date="2015" name="Data Brief">
        <title>Shoot transcriptome of the giant reed, Arundo donax.</title>
        <authorList>
            <person name="Barrero R.A."/>
            <person name="Guerrero F.D."/>
            <person name="Moolhuijzen P."/>
            <person name="Goolsby J.A."/>
            <person name="Tidwell J."/>
            <person name="Bellgard S.E."/>
            <person name="Bellgard M.I."/>
        </authorList>
    </citation>
    <scope>NUCLEOTIDE SEQUENCE</scope>
    <source>
        <tissue evidence="1">Shoot tissue taken approximately 20 cm above the soil surface</tissue>
    </source>
</reference>
<name>A0A0A9DVZ7_ARUDO</name>
<protein>
    <submittedName>
        <fullName evidence="1">Uncharacterized protein</fullName>
    </submittedName>
</protein>
<accession>A0A0A9DVZ7</accession>
<dbReference type="EMBL" id="GBRH01207022">
    <property type="protein sequence ID" value="JAD90873.1"/>
    <property type="molecule type" value="Transcribed_RNA"/>
</dbReference>
<dbReference type="AlphaFoldDB" id="A0A0A9DVZ7"/>
<proteinExistence type="predicted"/>